<feature type="chain" id="PRO_5040262368" description="Lipoprotein" evidence="1">
    <location>
        <begin position="20"/>
        <end position="153"/>
    </location>
</feature>
<name>A0A9N8P465_9FLAO</name>
<feature type="signal peptide" evidence="1">
    <location>
        <begin position="1"/>
        <end position="19"/>
    </location>
</feature>
<organism evidence="2 3">
    <name type="scientific">Flavobacterium panici</name>
    <dbReference type="NCBI Taxonomy" id="2654843"/>
    <lineage>
        <taxon>Bacteria</taxon>
        <taxon>Pseudomonadati</taxon>
        <taxon>Bacteroidota</taxon>
        <taxon>Flavobacteriia</taxon>
        <taxon>Flavobacteriales</taxon>
        <taxon>Flavobacteriaceae</taxon>
        <taxon>Flavobacterium</taxon>
    </lineage>
</organism>
<evidence type="ECO:0000313" key="3">
    <source>
        <dbReference type="Proteomes" id="UP000533639"/>
    </source>
</evidence>
<proteinExistence type="predicted"/>
<keyword evidence="1" id="KW-0732">Signal</keyword>
<dbReference type="Proteomes" id="UP000533639">
    <property type="component" value="Unassembled WGS sequence"/>
</dbReference>
<gene>
    <name evidence="2" type="ORF">FLAPXU55_04547</name>
</gene>
<evidence type="ECO:0000256" key="1">
    <source>
        <dbReference type="SAM" id="SignalP"/>
    </source>
</evidence>
<keyword evidence="3" id="KW-1185">Reference proteome</keyword>
<evidence type="ECO:0008006" key="4">
    <source>
        <dbReference type="Google" id="ProtNLM"/>
    </source>
</evidence>
<protein>
    <recommendedName>
        <fullName evidence="4">Lipoprotein</fullName>
    </recommendedName>
</protein>
<comment type="caution">
    <text evidence="2">The sequence shown here is derived from an EMBL/GenBank/DDBJ whole genome shotgun (WGS) entry which is preliminary data.</text>
</comment>
<evidence type="ECO:0000313" key="2">
    <source>
        <dbReference type="EMBL" id="CAC9976819.1"/>
    </source>
</evidence>
<sequence>MKKYFVLFLVLFTILSCSKKTQNTIENIFDNFSFNTTLSNSSEIIIKVYDSTITHNRSGNLESLVPLKECKTKTNQQIQDFKNIFENAEKTGYCCCPVSSYSILFLNKKDTLDLFYVDTLEFKNKVRIFEGSFQYSYIIEKQKWENYLSEIEN</sequence>
<dbReference type="EMBL" id="CAIJDE010000064">
    <property type="protein sequence ID" value="CAC9976819.1"/>
    <property type="molecule type" value="Genomic_DNA"/>
</dbReference>
<reference evidence="2 3" key="1">
    <citation type="submission" date="2020-06" db="EMBL/GenBank/DDBJ databases">
        <authorList>
            <person name="Criscuolo A."/>
        </authorList>
    </citation>
    <scope>NUCLEOTIDE SEQUENCE [LARGE SCALE GENOMIC DNA]</scope>
    <source>
        <strain evidence="2">PXU-55</strain>
    </source>
</reference>
<dbReference type="AlphaFoldDB" id="A0A9N8P465"/>
<accession>A0A9N8P465</accession>
<dbReference type="PROSITE" id="PS51257">
    <property type="entry name" value="PROKAR_LIPOPROTEIN"/>
    <property type="match status" value="1"/>
</dbReference>
<dbReference type="RefSeq" id="WP_180861558.1">
    <property type="nucleotide sequence ID" value="NZ_CAIJDE010000064.1"/>
</dbReference>